<evidence type="ECO:0000259" key="16">
    <source>
        <dbReference type="Pfam" id="PF02910"/>
    </source>
</evidence>
<evidence type="ECO:0000256" key="12">
    <source>
        <dbReference type="NCBIfam" id="TIGR00551"/>
    </source>
</evidence>
<dbReference type="EC" id="1.4.3.16" evidence="4 12"/>
<keyword evidence="6 13" id="KW-0285">Flavoprotein</keyword>
<keyword evidence="9 13" id="KW-0560">Oxidoreductase</keyword>
<dbReference type="PANTHER" id="PTHR42716">
    <property type="entry name" value="L-ASPARTATE OXIDASE"/>
    <property type="match status" value="1"/>
</dbReference>
<evidence type="ECO:0000256" key="7">
    <source>
        <dbReference type="ARBA" id="ARBA00022642"/>
    </source>
</evidence>
<feature type="region of interest" description="Disordered" evidence="14">
    <location>
        <begin position="471"/>
        <end position="497"/>
    </location>
</feature>
<evidence type="ECO:0000256" key="2">
    <source>
        <dbReference type="ARBA" id="ARBA00004950"/>
    </source>
</evidence>
<dbReference type="SUPFAM" id="SSF56425">
    <property type="entry name" value="Succinate dehydrogenase/fumarate reductase flavoprotein, catalytic domain"/>
    <property type="match status" value="1"/>
</dbReference>
<dbReference type="AlphaFoldDB" id="A0A554SHH0"/>
<dbReference type="InterPro" id="IPR015939">
    <property type="entry name" value="Fum_Rdtase/Succ_DH_flav-like_C"/>
</dbReference>
<evidence type="ECO:0000256" key="1">
    <source>
        <dbReference type="ARBA" id="ARBA00001974"/>
    </source>
</evidence>
<comment type="similarity">
    <text evidence="3 13">Belongs to the FAD-dependent oxidoreductase 2 family. NadB subfamily.</text>
</comment>
<feature type="domain" description="FAD-dependent oxidoreductase 2 FAD-binding" evidence="15">
    <location>
        <begin position="3"/>
        <end position="367"/>
    </location>
</feature>
<dbReference type="Gene3D" id="3.50.50.60">
    <property type="entry name" value="FAD/NAD(P)-binding domain"/>
    <property type="match status" value="1"/>
</dbReference>
<dbReference type="UniPathway" id="UPA00253">
    <property type="reaction ID" value="UER00326"/>
</dbReference>
<evidence type="ECO:0000256" key="3">
    <source>
        <dbReference type="ARBA" id="ARBA00008562"/>
    </source>
</evidence>
<keyword evidence="18" id="KW-1185">Reference proteome</keyword>
<dbReference type="InterPro" id="IPR027477">
    <property type="entry name" value="Succ_DH/fumarate_Rdtase_cat_sf"/>
</dbReference>
<evidence type="ECO:0000256" key="6">
    <source>
        <dbReference type="ARBA" id="ARBA00022630"/>
    </source>
</evidence>
<comment type="pathway">
    <text evidence="2 13">Cofactor biosynthesis; NAD(+) biosynthesis; iminoaspartate from L-aspartate (oxidase route): step 1/1.</text>
</comment>
<dbReference type="GO" id="GO:0005737">
    <property type="term" value="C:cytoplasm"/>
    <property type="evidence" value="ECO:0007669"/>
    <property type="project" value="UniProtKB-SubCell"/>
</dbReference>
<dbReference type="PRINTS" id="PR00411">
    <property type="entry name" value="PNDRDTASEI"/>
</dbReference>
<dbReference type="PRINTS" id="PR00368">
    <property type="entry name" value="FADPNR"/>
</dbReference>
<evidence type="ECO:0000256" key="13">
    <source>
        <dbReference type="RuleBase" id="RU362049"/>
    </source>
</evidence>
<dbReference type="InterPro" id="IPR036188">
    <property type="entry name" value="FAD/NAD-bd_sf"/>
</dbReference>
<evidence type="ECO:0000256" key="5">
    <source>
        <dbReference type="ARBA" id="ARBA00021901"/>
    </source>
</evidence>
<evidence type="ECO:0000259" key="15">
    <source>
        <dbReference type="Pfam" id="PF00890"/>
    </source>
</evidence>
<dbReference type="GO" id="GO:0033765">
    <property type="term" value="F:steroid dehydrogenase activity, acting on the CH-CH group of donors"/>
    <property type="evidence" value="ECO:0007669"/>
    <property type="project" value="UniProtKB-ARBA"/>
</dbReference>
<dbReference type="InterPro" id="IPR005288">
    <property type="entry name" value="NadB"/>
</dbReference>
<name>A0A554SHH0_9ACTN</name>
<dbReference type="EMBL" id="VLNT01000002">
    <property type="protein sequence ID" value="TSD65800.1"/>
    <property type="molecule type" value="Genomic_DNA"/>
</dbReference>
<evidence type="ECO:0000256" key="14">
    <source>
        <dbReference type="SAM" id="MobiDB-lite"/>
    </source>
</evidence>
<dbReference type="SUPFAM" id="SSF51905">
    <property type="entry name" value="FAD/NAD(P)-binding domain"/>
    <property type="match status" value="1"/>
</dbReference>
<dbReference type="InterPro" id="IPR037099">
    <property type="entry name" value="Fum_R/Succ_DH_flav-like_C_sf"/>
</dbReference>
<evidence type="ECO:0000256" key="8">
    <source>
        <dbReference type="ARBA" id="ARBA00022827"/>
    </source>
</evidence>
<dbReference type="Pfam" id="PF00890">
    <property type="entry name" value="FAD_binding_2"/>
    <property type="match status" value="1"/>
</dbReference>
<gene>
    <name evidence="17" type="primary">nadB</name>
    <name evidence="17" type="ORF">FNM00_03715</name>
</gene>
<evidence type="ECO:0000256" key="11">
    <source>
        <dbReference type="ARBA" id="ARBA00048305"/>
    </source>
</evidence>
<feature type="domain" description="Fumarate reductase/succinate dehydrogenase flavoprotein-like C-terminal" evidence="16">
    <location>
        <begin position="409"/>
        <end position="485"/>
    </location>
</feature>
<dbReference type="GO" id="GO:0008734">
    <property type="term" value="F:L-aspartate oxidase activity"/>
    <property type="evidence" value="ECO:0007669"/>
    <property type="project" value="UniProtKB-UniRule"/>
</dbReference>
<dbReference type="InterPro" id="IPR003953">
    <property type="entry name" value="FAD-dep_OxRdtase_2_FAD-bd"/>
</dbReference>
<sequence>MEHVLVVGSGVAGLTAALAARSRGLDVTVVTKSYLTESATRYAQGGIAAVTSDDDSVEAHVRDTLDAGAGLSERSAAEVVCGAGAETVADLLAAGVRFDVSEGRLARGLEAAHSRARILHADGDATGAAIAKALAGRLLDSGARVHENTFVSGLVLRDGGVRGGRLLDDSTIDADAVILATGGAGQLFAHTTNPAVATGDGLALALRAGAVLADLEFVQFHPTSLAVGGNALISEAVRGEGAVLREAEGRRFMTEVHPDAELAPRDVVARAIARRMREQNGAPVGLDATALGSEFLARRFPGIDATVRAHGWDWAAAPVPVTPAAHYLMGGIVTDGHARTTVPGLYAAGEVACTGLHGANRLASNSLLEGAVMGRRAVEALNLPWQMEPPFDGEVVTVSSGRSREHAGRDDLQRLMWQNVGLERDRDLLEHAIGTLDGWSVGPASDVKSAEDDHLLLVARAVAHSALARQESRGAHWRADAPGSDTTARHSAVRWEA</sequence>
<comment type="cofactor">
    <cofactor evidence="1 13">
        <name>FAD</name>
        <dbReference type="ChEBI" id="CHEBI:57692"/>
    </cofactor>
</comment>
<keyword evidence="7 13" id="KW-0662">Pyridine nucleotide biosynthesis</keyword>
<dbReference type="GO" id="GO:0034628">
    <property type="term" value="P:'de novo' NAD+ biosynthetic process from L-aspartate"/>
    <property type="evidence" value="ECO:0007669"/>
    <property type="project" value="TreeGrafter"/>
</dbReference>
<dbReference type="SUPFAM" id="SSF46977">
    <property type="entry name" value="Succinate dehydrogenase/fumarate reductase flavoprotein C-terminal domain"/>
    <property type="match status" value="1"/>
</dbReference>
<keyword evidence="8 13" id="KW-0274">FAD</keyword>
<dbReference type="NCBIfam" id="TIGR00551">
    <property type="entry name" value="nadB"/>
    <property type="match status" value="1"/>
</dbReference>
<dbReference type="Pfam" id="PF02910">
    <property type="entry name" value="Succ_DH_flav_C"/>
    <property type="match status" value="1"/>
</dbReference>
<evidence type="ECO:0000313" key="18">
    <source>
        <dbReference type="Proteomes" id="UP000316988"/>
    </source>
</evidence>
<comment type="catalytic activity">
    <reaction evidence="11">
        <text>L-aspartate + O2 = iminosuccinate + H2O2</text>
        <dbReference type="Rhea" id="RHEA:25876"/>
        <dbReference type="ChEBI" id="CHEBI:15379"/>
        <dbReference type="ChEBI" id="CHEBI:16240"/>
        <dbReference type="ChEBI" id="CHEBI:29991"/>
        <dbReference type="ChEBI" id="CHEBI:77875"/>
        <dbReference type="EC" id="1.4.3.16"/>
    </reaction>
    <physiologicalReaction direction="left-to-right" evidence="11">
        <dbReference type="Rhea" id="RHEA:25877"/>
    </physiologicalReaction>
</comment>
<dbReference type="Gene3D" id="1.20.58.100">
    <property type="entry name" value="Fumarate reductase/succinate dehydrogenase flavoprotein-like, C-terminal domain"/>
    <property type="match status" value="1"/>
</dbReference>
<evidence type="ECO:0000256" key="4">
    <source>
        <dbReference type="ARBA" id="ARBA00012173"/>
    </source>
</evidence>
<comment type="function">
    <text evidence="10">Catalyzes the oxidation of L-aspartate to iminoaspartate, the first step in the de novo biosynthesis of NAD(+).</text>
</comment>
<dbReference type="FunFam" id="3.90.700.10:FF:000002">
    <property type="entry name" value="L-aspartate oxidase"/>
    <property type="match status" value="1"/>
</dbReference>
<dbReference type="PANTHER" id="PTHR42716:SF2">
    <property type="entry name" value="L-ASPARTATE OXIDASE, CHLOROPLASTIC"/>
    <property type="match status" value="1"/>
</dbReference>
<evidence type="ECO:0000256" key="9">
    <source>
        <dbReference type="ARBA" id="ARBA00023002"/>
    </source>
</evidence>
<dbReference type="Gene3D" id="3.90.700.10">
    <property type="entry name" value="Succinate dehydrogenase/fumarate reductase flavoprotein, catalytic domain"/>
    <property type="match status" value="1"/>
</dbReference>
<protein>
    <recommendedName>
        <fullName evidence="5 12">L-aspartate oxidase</fullName>
        <ecNumber evidence="4 12">1.4.3.16</ecNumber>
    </recommendedName>
</protein>
<reference evidence="17 18" key="1">
    <citation type="submission" date="2019-07" db="EMBL/GenBank/DDBJ databases">
        <authorList>
            <person name="Zhao L.H."/>
        </authorList>
    </citation>
    <scope>NUCLEOTIDE SEQUENCE [LARGE SCALE GENOMIC DNA]</scope>
    <source>
        <strain evidence="17 18">Co35</strain>
    </source>
</reference>
<organism evidence="17 18">
    <name type="scientific">Aeromicrobium piscarium</name>
    <dbReference type="NCBI Taxonomy" id="2590901"/>
    <lineage>
        <taxon>Bacteria</taxon>
        <taxon>Bacillati</taxon>
        <taxon>Actinomycetota</taxon>
        <taxon>Actinomycetes</taxon>
        <taxon>Propionibacteriales</taxon>
        <taxon>Nocardioidaceae</taxon>
        <taxon>Aeromicrobium</taxon>
    </lineage>
</organism>
<proteinExistence type="inferred from homology"/>
<dbReference type="Proteomes" id="UP000316988">
    <property type="component" value="Unassembled WGS sequence"/>
</dbReference>
<comment type="subcellular location">
    <subcellularLocation>
        <location evidence="13">Cytoplasm</location>
    </subcellularLocation>
</comment>
<dbReference type="OrthoDB" id="9805351at2"/>
<evidence type="ECO:0000313" key="17">
    <source>
        <dbReference type="EMBL" id="TSD65800.1"/>
    </source>
</evidence>
<evidence type="ECO:0000256" key="10">
    <source>
        <dbReference type="ARBA" id="ARBA00029426"/>
    </source>
</evidence>
<accession>A0A554SHH0</accession>
<comment type="caution">
    <text evidence="17">The sequence shown here is derived from an EMBL/GenBank/DDBJ whole genome shotgun (WGS) entry which is preliminary data.</text>
</comment>